<organism evidence="2 3">
    <name type="scientific">Phyllostomus discolor</name>
    <name type="common">pale spear-nosed bat</name>
    <dbReference type="NCBI Taxonomy" id="89673"/>
    <lineage>
        <taxon>Eukaryota</taxon>
        <taxon>Metazoa</taxon>
        <taxon>Chordata</taxon>
        <taxon>Craniata</taxon>
        <taxon>Vertebrata</taxon>
        <taxon>Euteleostomi</taxon>
        <taxon>Mammalia</taxon>
        <taxon>Eutheria</taxon>
        <taxon>Laurasiatheria</taxon>
        <taxon>Chiroptera</taxon>
        <taxon>Yangochiroptera</taxon>
        <taxon>Phyllostomidae</taxon>
        <taxon>Phyllostominae</taxon>
        <taxon>Phyllostomus</taxon>
    </lineage>
</organism>
<dbReference type="Proteomes" id="UP000664940">
    <property type="component" value="Unassembled WGS sequence"/>
</dbReference>
<evidence type="ECO:0000313" key="2">
    <source>
        <dbReference type="EMBL" id="KAF6094676.1"/>
    </source>
</evidence>
<sequence length="141" mass="15609">MSRRRWQREAGGGHTDGEALQVLREARGPDGTALKDSVPQPRCELAPRGRLRAPLMQTRRKTGPLEENQGIKFKKQENQGTWSSDVFPREQPTMADESDGKLACGSCSRMSLPIVIATGQGHRGQRAIRMRIPSCFLPSPS</sequence>
<gene>
    <name evidence="2" type="ORF">HJG60_011786</name>
</gene>
<proteinExistence type="predicted"/>
<protein>
    <submittedName>
        <fullName evidence="2">Uncharacterized protein</fullName>
    </submittedName>
</protein>
<dbReference type="EMBL" id="JABVXQ010000008">
    <property type="protein sequence ID" value="KAF6094676.1"/>
    <property type="molecule type" value="Genomic_DNA"/>
</dbReference>
<feature type="region of interest" description="Disordered" evidence="1">
    <location>
        <begin position="47"/>
        <end position="66"/>
    </location>
</feature>
<name>A0A834DVX7_9CHIR</name>
<accession>A0A834DVX7</accession>
<comment type="caution">
    <text evidence="2">The sequence shown here is derived from an EMBL/GenBank/DDBJ whole genome shotgun (WGS) entry which is preliminary data.</text>
</comment>
<evidence type="ECO:0000256" key="1">
    <source>
        <dbReference type="SAM" id="MobiDB-lite"/>
    </source>
</evidence>
<reference evidence="2 3" key="1">
    <citation type="journal article" date="2020" name="Nature">
        <title>Six reference-quality genomes reveal evolution of bat adaptations.</title>
        <authorList>
            <person name="Jebb D."/>
            <person name="Huang Z."/>
            <person name="Pippel M."/>
            <person name="Hughes G.M."/>
            <person name="Lavrichenko K."/>
            <person name="Devanna P."/>
            <person name="Winkler S."/>
            <person name="Jermiin L.S."/>
            <person name="Skirmuntt E.C."/>
            <person name="Katzourakis A."/>
            <person name="Burkitt-Gray L."/>
            <person name="Ray D.A."/>
            <person name="Sullivan K.A.M."/>
            <person name="Roscito J.G."/>
            <person name="Kirilenko B.M."/>
            <person name="Davalos L.M."/>
            <person name="Corthals A.P."/>
            <person name="Power M.L."/>
            <person name="Jones G."/>
            <person name="Ransome R.D."/>
            <person name="Dechmann D.K.N."/>
            <person name="Locatelli A.G."/>
            <person name="Puechmaille S.J."/>
            <person name="Fedrigo O."/>
            <person name="Jarvis E.D."/>
            <person name="Hiller M."/>
            <person name="Vernes S.C."/>
            <person name="Myers E.W."/>
            <person name="Teeling E.C."/>
        </authorList>
    </citation>
    <scope>NUCLEOTIDE SEQUENCE [LARGE SCALE GENOMIC DNA]</scope>
    <source>
        <strain evidence="2">Bat1K_MPI-CBG_1</strain>
    </source>
</reference>
<evidence type="ECO:0000313" key="3">
    <source>
        <dbReference type="Proteomes" id="UP000664940"/>
    </source>
</evidence>
<dbReference type="AlphaFoldDB" id="A0A834DVX7"/>